<dbReference type="GO" id="GO:0000978">
    <property type="term" value="F:RNA polymerase II cis-regulatory region sequence-specific DNA binding"/>
    <property type="evidence" value="ECO:0007669"/>
    <property type="project" value="TreeGrafter"/>
</dbReference>
<feature type="region of interest" description="Disordered" evidence="7">
    <location>
        <begin position="350"/>
        <end position="461"/>
    </location>
</feature>
<evidence type="ECO:0000256" key="4">
    <source>
        <dbReference type="ARBA" id="ARBA00023015"/>
    </source>
</evidence>
<dbReference type="GO" id="GO:0005634">
    <property type="term" value="C:nucleus"/>
    <property type="evidence" value="ECO:0007669"/>
    <property type="project" value="UniProtKB-SubCell"/>
</dbReference>
<dbReference type="Gene3D" id="3.10.390.10">
    <property type="entry name" value="SAND domain-like"/>
    <property type="match status" value="1"/>
</dbReference>
<dbReference type="Pfam" id="PF08782">
    <property type="entry name" value="c-SKI_SMAD_bind"/>
    <property type="match status" value="1"/>
</dbReference>
<dbReference type="Proteomes" id="UP001283361">
    <property type="component" value="Unassembled WGS sequence"/>
</dbReference>
<feature type="compositionally biased region" description="Low complexity" evidence="7">
    <location>
        <begin position="705"/>
        <end position="724"/>
    </location>
</feature>
<feature type="compositionally biased region" description="Acidic residues" evidence="7">
    <location>
        <begin position="763"/>
        <end position="775"/>
    </location>
</feature>
<feature type="compositionally biased region" description="Low complexity" evidence="7">
    <location>
        <begin position="355"/>
        <end position="382"/>
    </location>
</feature>
<dbReference type="InterPro" id="IPR009061">
    <property type="entry name" value="DNA-bd_dom_put_sf"/>
</dbReference>
<feature type="compositionally biased region" description="Basic residues" evidence="7">
    <location>
        <begin position="383"/>
        <end position="392"/>
    </location>
</feature>
<keyword evidence="6" id="KW-0539">Nucleus</keyword>
<dbReference type="GO" id="GO:0000122">
    <property type="term" value="P:negative regulation of transcription by RNA polymerase II"/>
    <property type="evidence" value="ECO:0007669"/>
    <property type="project" value="TreeGrafter"/>
</dbReference>
<evidence type="ECO:0000256" key="5">
    <source>
        <dbReference type="ARBA" id="ARBA00023163"/>
    </source>
</evidence>
<evidence type="ECO:0000259" key="8">
    <source>
        <dbReference type="SMART" id="SM01046"/>
    </source>
</evidence>
<dbReference type="InterPro" id="IPR010919">
    <property type="entry name" value="SAND-like_dom_sf"/>
</dbReference>
<feature type="region of interest" description="Disordered" evidence="7">
    <location>
        <begin position="616"/>
        <end position="641"/>
    </location>
</feature>
<dbReference type="GO" id="GO:0005667">
    <property type="term" value="C:transcription regulator complex"/>
    <property type="evidence" value="ECO:0007669"/>
    <property type="project" value="TreeGrafter"/>
</dbReference>
<keyword evidence="5" id="KW-0804">Transcription</keyword>
<feature type="compositionally biased region" description="Basic and acidic residues" evidence="7">
    <location>
        <begin position="800"/>
        <end position="810"/>
    </location>
</feature>
<dbReference type="PANTHER" id="PTHR10005:SF26">
    <property type="entry name" value="CORL"/>
    <property type="match status" value="1"/>
</dbReference>
<feature type="domain" description="c-SKI SMAD4-binding" evidence="8">
    <location>
        <begin position="255"/>
        <end position="347"/>
    </location>
</feature>
<dbReference type="SUPFAM" id="SSF63763">
    <property type="entry name" value="SAND domain-like"/>
    <property type="match status" value="1"/>
</dbReference>
<evidence type="ECO:0000256" key="2">
    <source>
        <dbReference type="ARBA" id="ARBA00009513"/>
    </source>
</evidence>
<comment type="subcellular location">
    <subcellularLocation>
        <location evidence="1">Nucleus</location>
    </subcellularLocation>
</comment>
<comment type="similarity">
    <text evidence="2">Belongs to the SKI family.</text>
</comment>
<name>A0AAE1CP65_9GAST</name>
<evidence type="ECO:0000256" key="3">
    <source>
        <dbReference type="ARBA" id="ARBA00022491"/>
    </source>
</evidence>
<keyword evidence="4" id="KW-0805">Transcription regulation</keyword>
<comment type="caution">
    <text evidence="9">The sequence shown here is derived from an EMBL/GenBank/DDBJ whole genome shotgun (WGS) entry which is preliminary data.</text>
</comment>
<reference evidence="9" key="1">
    <citation type="journal article" date="2023" name="G3 (Bethesda)">
        <title>A reference genome for the long-term kleptoplast-retaining sea slug Elysia crispata morphotype clarki.</title>
        <authorList>
            <person name="Eastman K.E."/>
            <person name="Pendleton A.L."/>
            <person name="Shaikh M.A."/>
            <person name="Suttiyut T."/>
            <person name="Ogas R."/>
            <person name="Tomko P."/>
            <person name="Gavelis G."/>
            <person name="Widhalm J.R."/>
            <person name="Wisecaver J.H."/>
        </authorList>
    </citation>
    <scope>NUCLEOTIDE SEQUENCE</scope>
    <source>
        <strain evidence="9">ECLA1</strain>
    </source>
</reference>
<dbReference type="AlphaFoldDB" id="A0AAE1CP65"/>
<proteinExistence type="inferred from homology"/>
<sequence>MESSGLESACLAGLQACRSTLGAWPSPPAAHSNSLLGNHVSSSSSSNTINPASFGSGVSASQISMGINSGLGLGHPASAVVGSGGAVGFPGLMTPCSDNDNSNMSSDCGSSSMNPGGGQNSFSGGLSGNVGGMDGDSADAVVSGKGTRQNQVGSIHLHGENIVSLIIDNKERLCLAQISNTLLKEYSYNEIHNRRVALGITCVQCTPVQLEILRRAGAMPVSSRRCGMITKREAERLVRSFLEENTPPKLPDDFAFDVHHECGWGCRGFFEPSRYNSSRAKCIKCFYCNVYFSPNKFIFHFHRTPESKYSHPDAANFNSWRRHLKLFSGNENEEITYKWEDVKAMFNGGTRKRPFPSTSSASSLNSSQSPSSASLPSPGSHMQSHHASHSHSHLSPPSAMSTSGRTSLASSELPGAGQSLAGMYGGRSSHLHFEGNGGASSAKKSKQATIPGLDSNPYMQKHPGSPFVNPFSPYWLAAASSAPGKTPYPFMAMNASQSMCFGFPPGPHAAPSQHPSNKDMMSDRMKNAHLSPASWIGRASAAAAAAAGSASPFPLSSMDFFWDKAFAFPQAAGLGFRPGTYPSALMPSAMGSGGGAGGSVNIGAINNMGAPGASLMELPEHFNPEGQINHSPPDRSGSYHSGTYREIERGEKVKDHMSAFKRVRPSSSSPSSNGSPPPHGTFEDQDDVERDCPEDIGNEADQHNDSNNNYSSNGNNINNNGNNDISHHSNADKTADSHVDGDRDEDDTGSMCAEDLSTQRELEESEDIDVEEEGVSADGASSHRDEEEEVRKSGLGLERSNTEAVKKTDVNESGMTHTHDHDKGDGQTSEPNSQPGSPRPGSSQSPAHGHAVEAAGICVGTKGQDSGLSDESDTEAENRKHLVEMSPDELRDSLRNEVESRRKREKEVDVLKETFRQEVSREKSFREHMAQQLEMLRETLTTELEQERKMRFSLQQKLKEAHDALQNFSCGMLTGRKDVFPLKDPAALPR</sequence>
<feature type="region of interest" description="Disordered" evidence="7">
    <location>
        <begin position="100"/>
        <end position="128"/>
    </location>
</feature>
<dbReference type="InterPro" id="IPR014890">
    <property type="entry name" value="c-SKI_SMAD4-bd_dom"/>
</dbReference>
<protein>
    <recommendedName>
        <fullName evidence="8">c-SKI SMAD4-binding domain-containing protein</fullName>
    </recommendedName>
</protein>
<keyword evidence="10" id="KW-1185">Reference proteome</keyword>
<feature type="compositionally biased region" description="Basic and acidic residues" evidence="7">
    <location>
        <begin position="725"/>
        <end position="741"/>
    </location>
</feature>
<evidence type="ECO:0000256" key="1">
    <source>
        <dbReference type="ARBA" id="ARBA00004123"/>
    </source>
</evidence>
<evidence type="ECO:0000256" key="6">
    <source>
        <dbReference type="ARBA" id="ARBA00023242"/>
    </source>
</evidence>
<feature type="compositionally biased region" description="Basic and acidic residues" evidence="7">
    <location>
        <begin position="876"/>
        <end position="906"/>
    </location>
</feature>
<dbReference type="GO" id="GO:0030514">
    <property type="term" value="P:negative regulation of BMP signaling pathway"/>
    <property type="evidence" value="ECO:0007669"/>
    <property type="project" value="TreeGrafter"/>
</dbReference>
<feature type="compositionally biased region" description="Basic and acidic residues" evidence="7">
    <location>
        <begin position="781"/>
        <end position="792"/>
    </location>
</feature>
<evidence type="ECO:0000313" key="10">
    <source>
        <dbReference type="Proteomes" id="UP001283361"/>
    </source>
</evidence>
<feature type="compositionally biased region" description="Gly residues" evidence="7">
    <location>
        <begin position="115"/>
        <end position="128"/>
    </location>
</feature>
<organism evidence="9 10">
    <name type="scientific">Elysia crispata</name>
    <name type="common">lettuce slug</name>
    <dbReference type="NCBI Taxonomy" id="231223"/>
    <lineage>
        <taxon>Eukaryota</taxon>
        <taxon>Metazoa</taxon>
        <taxon>Spiralia</taxon>
        <taxon>Lophotrochozoa</taxon>
        <taxon>Mollusca</taxon>
        <taxon>Gastropoda</taxon>
        <taxon>Heterobranchia</taxon>
        <taxon>Euthyneura</taxon>
        <taxon>Panpulmonata</taxon>
        <taxon>Sacoglossa</taxon>
        <taxon>Placobranchoidea</taxon>
        <taxon>Plakobranchidae</taxon>
        <taxon>Elysia</taxon>
    </lineage>
</organism>
<keyword evidence="3" id="KW-0678">Repressor</keyword>
<dbReference type="InterPro" id="IPR023216">
    <property type="entry name" value="Tscrpt_reg_SKI_SnoN"/>
</dbReference>
<feature type="compositionally biased region" description="Acidic residues" evidence="7">
    <location>
        <begin position="683"/>
        <end position="698"/>
    </location>
</feature>
<feature type="compositionally biased region" description="Low complexity" evidence="7">
    <location>
        <begin position="100"/>
        <end position="114"/>
    </location>
</feature>
<accession>A0AAE1CP65</accession>
<dbReference type="InterPro" id="IPR037000">
    <property type="entry name" value="Ski_DNA-bd_sf"/>
</dbReference>
<feature type="region of interest" description="Disordered" evidence="7">
    <location>
        <begin position="661"/>
        <end position="906"/>
    </location>
</feature>
<dbReference type="FunFam" id="3.10.260.20:FF:000003">
    <property type="entry name" value="SKI family transcriptional corepressor 1 homolog-B-like"/>
    <property type="match status" value="1"/>
</dbReference>
<evidence type="ECO:0000256" key="7">
    <source>
        <dbReference type="SAM" id="MobiDB-lite"/>
    </source>
</evidence>
<feature type="compositionally biased region" description="Low complexity" evidence="7">
    <location>
        <begin position="665"/>
        <end position="674"/>
    </location>
</feature>
<dbReference type="GO" id="GO:0005737">
    <property type="term" value="C:cytoplasm"/>
    <property type="evidence" value="ECO:0007669"/>
    <property type="project" value="TreeGrafter"/>
</dbReference>
<dbReference type="FunFam" id="3.10.390.10:FF:000001">
    <property type="entry name" value="SKI family transcriptional corepressor 1"/>
    <property type="match status" value="1"/>
</dbReference>
<feature type="compositionally biased region" description="Low complexity" evidence="7">
    <location>
        <begin position="831"/>
        <end position="846"/>
    </location>
</feature>
<dbReference type="CDD" id="cd21080">
    <property type="entry name" value="DHD_Skor"/>
    <property type="match status" value="1"/>
</dbReference>
<dbReference type="PANTHER" id="PTHR10005">
    <property type="entry name" value="SKI ONCOGENE-RELATED"/>
    <property type="match status" value="1"/>
</dbReference>
<dbReference type="GO" id="GO:0000981">
    <property type="term" value="F:DNA-binding transcription factor activity, RNA polymerase II-specific"/>
    <property type="evidence" value="ECO:0007669"/>
    <property type="project" value="TreeGrafter"/>
</dbReference>
<dbReference type="Pfam" id="PF02437">
    <property type="entry name" value="Ski_Sno_DHD"/>
    <property type="match status" value="1"/>
</dbReference>
<evidence type="ECO:0000313" key="9">
    <source>
        <dbReference type="EMBL" id="KAK3725709.1"/>
    </source>
</evidence>
<dbReference type="SUPFAM" id="SSF46955">
    <property type="entry name" value="Putative DNA-binding domain"/>
    <property type="match status" value="1"/>
</dbReference>
<dbReference type="SMART" id="SM01046">
    <property type="entry name" value="c-SKI_SMAD_bind"/>
    <property type="match status" value="1"/>
</dbReference>
<dbReference type="GO" id="GO:0046332">
    <property type="term" value="F:SMAD binding"/>
    <property type="evidence" value="ECO:0007669"/>
    <property type="project" value="InterPro"/>
</dbReference>
<dbReference type="EMBL" id="JAWDGP010007329">
    <property type="protein sequence ID" value="KAK3725709.1"/>
    <property type="molecule type" value="Genomic_DNA"/>
</dbReference>
<dbReference type="Gene3D" id="3.10.260.20">
    <property type="entry name" value="Ski"/>
    <property type="match status" value="1"/>
</dbReference>
<gene>
    <name evidence="9" type="ORF">RRG08_043123</name>
</gene>
<dbReference type="InterPro" id="IPR003380">
    <property type="entry name" value="SKI/SNO/DAC"/>
</dbReference>